<gene>
    <name evidence="2" type="ORF">Daura_49210</name>
</gene>
<feature type="transmembrane region" description="Helical" evidence="1">
    <location>
        <begin position="40"/>
        <end position="61"/>
    </location>
</feature>
<dbReference type="Proteomes" id="UP001058003">
    <property type="component" value="Chromosome"/>
</dbReference>
<name>A0A9Q9IF93_9ACTN</name>
<reference evidence="2" key="1">
    <citation type="submission" date="2021-04" db="EMBL/GenBank/DDBJ databases">
        <title>Dactylosporangium aurantiacum NRRL B-8018 full assembly.</title>
        <authorList>
            <person name="Hartkoorn R.C."/>
            <person name="Beaudoing E."/>
            <person name="Hot D."/>
        </authorList>
    </citation>
    <scope>NUCLEOTIDE SEQUENCE</scope>
    <source>
        <strain evidence="2">NRRL B-8018</strain>
    </source>
</reference>
<evidence type="ECO:0000313" key="3">
    <source>
        <dbReference type="Proteomes" id="UP001058003"/>
    </source>
</evidence>
<evidence type="ECO:0000256" key="1">
    <source>
        <dbReference type="SAM" id="Phobius"/>
    </source>
</evidence>
<keyword evidence="3" id="KW-1185">Reference proteome</keyword>
<evidence type="ECO:0000313" key="2">
    <source>
        <dbReference type="EMBL" id="UWZ54351.1"/>
    </source>
</evidence>
<organism evidence="2 3">
    <name type="scientific">Dactylosporangium aurantiacum</name>
    <dbReference type="NCBI Taxonomy" id="35754"/>
    <lineage>
        <taxon>Bacteria</taxon>
        <taxon>Bacillati</taxon>
        <taxon>Actinomycetota</taxon>
        <taxon>Actinomycetes</taxon>
        <taxon>Micromonosporales</taxon>
        <taxon>Micromonosporaceae</taxon>
        <taxon>Dactylosporangium</taxon>
    </lineage>
</organism>
<keyword evidence="1" id="KW-0472">Membrane</keyword>
<protein>
    <submittedName>
        <fullName evidence="2">Uncharacterized protein</fullName>
    </submittedName>
</protein>
<dbReference type="EMBL" id="CP073767">
    <property type="protein sequence ID" value="UWZ54351.1"/>
    <property type="molecule type" value="Genomic_DNA"/>
</dbReference>
<proteinExistence type="predicted"/>
<keyword evidence="1" id="KW-1133">Transmembrane helix</keyword>
<feature type="transmembrane region" description="Helical" evidence="1">
    <location>
        <begin position="9"/>
        <end position="28"/>
    </location>
</feature>
<keyword evidence="1" id="KW-0812">Transmembrane</keyword>
<dbReference type="KEGG" id="daur:Daura_49210"/>
<sequence length="64" mass="6634">MGRRFGDRAALTFGGFAAVAVAVGWFLLSSQVAHTDVQTAVSESLGAILVLMLVVSVIGSIRRG</sequence>
<dbReference type="AlphaFoldDB" id="A0A9Q9IF93"/>
<accession>A0A9Q9IF93</accession>
<dbReference type="RefSeq" id="WP_156090166.1">
    <property type="nucleotide sequence ID" value="NZ_CP073767.1"/>
</dbReference>